<evidence type="ECO:0000313" key="5">
    <source>
        <dbReference type="Proteomes" id="UP001589896"/>
    </source>
</evidence>
<gene>
    <name evidence="4" type="ORF">ACFFGH_06370</name>
</gene>
<reference evidence="4 5" key="1">
    <citation type="submission" date="2024-09" db="EMBL/GenBank/DDBJ databases">
        <authorList>
            <person name="Sun Q."/>
            <person name="Mori K."/>
        </authorList>
    </citation>
    <scope>NUCLEOTIDE SEQUENCE [LARGE SCALE GENOMIC DNA]</scope>
    <source>
        <strain evidence="4 5">KCTC 23076</strain>
    </source>
</reference>
<dbReference type="PANTHER" id="PTHR11835">
    <property type="entry name" value="DECARBOXYLATING DEHYDROGENASES-ISOCITRATE, ISOPROPYLMALATE, TARTRATE"/>
    <property type="match status" value="1"/>
</dbReference>
<dbReference type="SUPFAM" id="SSF53659">
    <property type="entry name" value="Isocitrate/Isopropylmalate dehydrogenase-like"/>
    <property type="match status" value="1"/>
</dbReference>
<name>A0ABV6RKG8_9GAMM</name>
<accession>A0ABV6RKG8</accession>
<dbReference type="SMART" id="SM01329">
    <property type="entry name" value="Iso_dh"/>
    <property type="match status" value="1"/>
</dbReference>
<dbReference type="Pfam" id="PF00180">
    <property type="entry name" value="Iso_dh"/>
    <property type="match status" value="1"/>
</dbReference>
<evidence type="ECO:0000256" key="2">
    <source>
        <dbReference type="ARBA" id="ARBA00023002"/>
    </source>
</evidence>
<dbReference type="EMBL" id="JBHLTG010000001">
    <property type="protein sequence ID" value="MFC0677475.1"/>
    <property type="molecule type" value="Genomic_DNA"/>
</dbReference>
<evidence type="ECO:0000256" key="1">
    <source>
        <dbReference type="ARBA" id="ARBA00007769"/>
    </source>
</evidence>
<organism evidence="4 5">
    <name type="scientific">Lysobacter korlensis</name>
    <dbReference type="NCBI Taxonomy" id="553636"/>
    <lineage>
        <taxon>Bacteria</taxon>
        <taxon>Pseudomonadati</taxon>
        <taxon>Pseudomonadota</taxon>
        <taxon>Gammaproteobacteria</taxon>
        <taxon>Lysobacterales</taxon>
        <taxon>Lysobacteraceae</taxon>
        <taxon>Lysobacter</taxon>
    </lineage>
</organism>
<comment type="similarity">
    <text evidence="1">Belongs to the isocitrate and isopropylmalate dehydrogenases family.</text>
</comment>
<dbReference type="NCBIfam" id="NF006529">
    <property type="entry name" value="PRK08997.1"/>
    <property type="match status" value="1"/>
</dbReference>
<dbReference type="Proteomes" id="UP001589896">
    <property type="component" value="Unassembled WGS sequence"/>
</dbReference>
<keyword evidence="2 4" id="KW-0560">Oxidoreductase</keyword>
<dbReference type="RefSeq" id="WP_386666012.1">
    <property type="nucleotide sequence ID" value="NZ_JBHLTG010000001.1"/>
</dbReference>
<evidence type="ECO:0000313" key="4">
    <source>
        <dbReference type="EMBL" id="MFC0677475.1"/>
    </source>
</evidence>
<dbReference type="PROSITE" id="PS00470">
    <property type="entry name" value="IDH_IMDH"/>
    <property type="match status" value="1"/>
</dbReference>
<keyword evidence="5" id="KW-1185">Reference proteome</keyword>
<dbReference type="InterPro" id="IPR024084">
    <property type="entry name" value="IsoPropMal-DH-like_dom"/>
</dbReference>
<feature type="domain" description="Isopropylmalate dehydrogenase-like" evidence="3">
    <location>
        <begin position="4"/>
        <end position="331"/>
    </location>
</feature>
<evidence type="ECO:0000259" key="3">
    <source>
        <dbReference type="SMART" id="SM01329"/>
    </source>
</evidence>
<dbReference type="Gene3D" id="3.40.718.10">
    <property type="entry name" value="Isopropylmalate Dehydrogenase"/>
    <property type="match status" value="1"/>
</dbReference>
<dbReference type="EC" id="1.1.1.41" evidence="4"/>
<dbReference type="InterPro" id="IPR019818">
    <property type="entry name" value="IsoCit/isopropylmalate_DH_CS"/>
</dbReference>
<dbReference type="GO" id="GO:0004449">
    <property type="term" value="F:isocitrate dehydrogenase (NAD+) activity"/>
    <property type="evidence" value="ECO:0007669"/>
    <property type="project" value="UniProtKB-EC"/>
</dbReference>
<protein>
    <submittedName>
        <fullName evidence="4">Isocitrate dehydrogenase</fullName>
        <ecNumber evidence="4">1.1.1.41</ecNumber>
    </submittedName>
</protein>
<proteinExistence type="inferred from homology"/>
<comment type="caution">
    <text evidence="4">The sequence shown here is derived from an EMBL/GenBank/DDBJ whole genome shotgun (WGS) entry which is preliminary data.</text>
</comment>
<sequence>MTQTITVIRGDGIGPEIMDATLRVLDAMNVGLQYEFADAGLVALEKHGELLPASTLESIRTNRIALKSPLTTPVGEGFSSINVELRKRFDLYANVRPAKSFPNTKSRFPSGVDLVTVRENTEGAYIGEGQSLSEDGETAVLQQKVTRRGSERIVRYAFELARRTGRKKVTVVHKANILKSTSGLFLRTARTVAQEYPDIECNEMIVDNCCMQLVMKPEQFDIIVTTNLFGDIISDLCAGLVGGLGLAPGANIGTDAAIFEAVHGTAPDIAGQGKANPCALLLGAAQMLDHLAMPEQAERLRKAIITTLEEKDSLTPDLGGSGNTTSFADAIIRRL</sequence>
<dbReference type="PANTHER" id="PTHR11835:SF34">
    <property type="entry name" value="ISOCITRATE DEHYDROGENASE [NAD] SUBUNIT ALPHA, MITOCHONDRIAL"/>
    <property type="match status" value="1"/>
</dbReference>